<organism evidence="1 2">
    <name type="scientific">Kribbella sancticallisti</name>
    <dbReference type="NCBI Taxonomy" id="460087"/>
    <lineage>
        <taxon>Bacteria</taxon>
        <taxon>Bacillati</taxon>
        <taxon>Actinomycetota</taxon>
        <taxon>Actinomycetes</taxon>
        <taxon>Propionibacteriales</taxon>
        <taxon>Kribbellaceae</taxon>
        <taxon>Kribbella</taxon>
    </lineage>
</organism>
<gene>
    <name evidence="1" type="ORF">GCM10009789_06000</name>
</gene>
<accession>A0ABN2CD58</accession>
<evidence type="ECO:0000313" key="2">
    <source>
        <dbReference type="Proteomes" id="UP001500393"/>
    </source>
</evidence>
<name>A0ABN2CD58_9ACTN</name>
<sequence>MAGAGRNSASCPRCDRFPDIVTTAVAQIPERSRPGSLTELVGEVRTLLAPPVAVPERWDQVCASVHLECVEYPFRSTYEGAYTGGDPTPRSFPGCQVPDPERTGPSGFSRCFINATQNQSAGAYLGNCYRGQRMLANDPFQIKFV</sequence>
<evidence type="ECO:0000313" key="1">
    <source>
        <dbReference type="EMBL" id="GAA1555352.1"/>
    </source>
</evidence>
<reference evidence="1 2" key="1">
    <citation type="journal article" date="2019" name="Int. J. Syst. Evol. Microbiol.">
        <title>The Global Catalogue of Microorganisms (GCM) 10K type strain sequencing project: providing services to taxonomists for standard genome sequencing and annotation.</title>
        <authorList>
            <consortium name="The Broad Institute Genomics Platform"/>
            <consortium name="The Broad Institute Genome Sequencing Center for Infectious Disease"/>
            <person name="Wu L."/>
            <person name="Ma J."/>
        </authorList>
    </citation>
    <scope>NUCLEOTIDE SEQUENCE [LARGE SCALE GENOMIC DNA]</scope>
    <source>
        <strain evidence="1 2">JCM 14969</strain>
    </source>
</reference>
<comment type="caution">
    <text evidence="1">The sequence shown here is derived from an EMBL/GenBank/DDBJ whole genome shotgun (WGS) entry which is preliminary data.</text>
</comment>
<protein>
    <submittedName>
        <fullName evidence="1">Uncharacterized protein</fullName>
    </submittedName>
</protein>
<dbReference type="EMBL" id="BAAAOS010000006">
    <property type="protein sequence ID" value="GAA1555352.1"/>
    <property type="molecule type" value="Genomic_DNA"/>
</dbReference>
<keyword evidence="2" id="KW-1185">Reference proteome</keyword>
<proteinExistence type="predicted"/>
<dbReference type="Proteomes" id="UP001500393">
    <property type="component" value="Unassembled WGS sequence"/>
</dbReference>